<name>A0ACB9GIR7_CICIN</name>
<evidence type="ECO:0000313" key="2">
    <source>
        <dbReference type="Proteomes" id="UP001055811"/>
    </source>
</evidence>
<dbReference type="Proteomes" id="UP001055811">
    <property type="component" value="Linkage Group LG02"/>
</dbReference>
<dbReference type="EMBL" id="CM042010">
    <property type="protein sequence ID" value="KAI3782891.1"/>
    <property type="molecule type" value="Genomic_DNA"/>
</dbReference>
<gene>
    <name evidence="1" type="ORF">L2E82_12949</name>
</gene>
<comment type="caution">
    <text evidence="1">The sequence shown here is derived from an EMBL/GenBank/DDBJ whole genome shotgun (WGS) entry which is preliminary data.</text>
</comment>
<proteinExistence type="predicted"/>
<reference evidence="1 2" key="2">
    <citation type="journal article" date="2022" name="Mol. Ecol. Resour.">
        <title>The genomes of chicory, endive, great burdock and yacon provide insights into Asteraceae paleo-polyploidization history and plant inulin production.</title>
        <authorList>
            <person name="Fan W."/>
            <person name="Wang S."/>
            <person name="Wang H."/>
            <person name="Wang A."/>
            <person name="Jiang F."/>
            <person name="Liu H."/>
            <person name="Zhao H."/>
            <person name="Xu D."/>
            <person name="Zhang Y."/>
        </authorList>
    </citation>
    <scope>NUCLEOTIDE SEQUENCE [LARGE SCALE GENOMIC DNA]</scope>
    <source>
        <strain evidence="2">cv. Punajuju</strain>
        <tissue evidence="1">Leaves</tissue>
    </source>
</reference>
<evidence type="ECO:0000313" key="1">
    <source>
        <dbReference type="EMBL" id="KAI3782891.1"/>
    </source>
</evidence>
<sequence length="79" mass="9162">MKVEVRLLQLQDSSALHHYHSPSLYSSGKKKKQKIVPLENYPSKKRKNVNLAQVSPITLLIKTLAKRKRKPQLLIYILN</sequence>
<protein>
    <submittedName>
        <fullName evidence="1">Uncharacterized protein</fullName>
    </submittedName>
</protein>
<keyword evidence="2" id="KW-1185">Reference proteome</keyword>
<organism evidence="1 2">
    <name type="scientific">Cichorium intybus</name>
    <name type="common">Chicory</name>
    <dbReference type="NCBI Taxonomy" id="13427"/>
    <lineage>
        <taxon>Eukaryota</taxon>
        <taxon>Viridiplantae</taxon>
        <taxon>Streptophyta</taxon>
        <taxon>Embryophyta</taxon>
        <taxon>Tracheophyta</taxon>
        <taxon>Spermatophyta</taxon>
        <taxon>Magnoliopsida</taxon>
        <taxon>eudicotyledons</taxon>
        <taxon>Gunneridae</taxon>
        <taxon>Pentapetalae</taxon>
        <taxon>asterids</taxon>
        <taxon>campanulids</taxon>
        <taxon>Asterales</taxon>
        <taxon>Asteraceae</taxon>
        <taxon>Cichorioideae</taxon>
        <taxon>Cichorieae</taxon>
        <taxon>Cichoriinae</taxon>
        <taxon>Cichorium</taxon>
    </lineage>
</organism>
<reference evidence="2" key="1">
    <citation type="journal article" date="2022" name="Mol. Ecol. Resour.">
        <title>The genomes of chicory, endive, great burdock and yacon provide insights into Asteraceae palaeo-polyploidization history and plant inulin production.</title>
        <authorList>
            <person name="Fan W."/>
            <person name="Wang S."/>
            <person name="Wang H."/>
            <person name="Wang A."/>
            <person name="Jiang F."/>
            <person name="Liu H."/>
            <person name="Zhao H."/>
            <person name="Xu D."/>
            <person name="Zhang Y."/>
        </authorList>
    </citation>
    <scope>NUCLEOTIDE SEQUENCE [LARGE SCALE GENOMIC DNA]</scope>
    <source>
        <strain evidence="2">cv. Punajuju</strain>
    </source>
</reference>
<accession>A0ACB9GIR7</accession>